<sequence>FGEVNLPLALARKYRSAAKESSWQYLFPSKKRSIDPRTKKERRHHVMESGLQKAVKLAVKRAGITKRATCHTLRHSFATTMLENGVNIRTLQELLGHADVKTTEMYTHVMDKDISRLISPLENLDL</sequence>
<keyword evidence="1" id="KW-0233">DNA recombination</keyword>
<accession>A0A3B0VN90</accession>
<dbReference type="EMBL" id="UOEX01000409">
    <property type="protein sequence ID" value="VAW41960.1"/>
    <property type="molecule type" value="Genomic_DNA"/>
</dbReference>
<dbReference type="PANTHER" id="PTHR30349">
    <property type="entry name" value="PHAGE INTEGRASE-RELATED"/>
    <property type="match status" value="1"/>
</dbReference>
<dbReference type="PROSITE" id="PS51898">
    <property type="entry name" value="TYR_RECOMBINASE"/>
    <property type="match status" value="1"/>
</dbReference>
<dbReference type="InterPro" id="IPR050090">
    <property type="entry name" value="Tyrosine_recombinase_XerCD"/>
</dbReference>
<dbReference type="GO" id="GO:0003677">
    <property type="term" value="F:DNA binding"/>
    <property type="evidence" value="ECO:0007669"/>
    <property type="project" value="InterPro"/>
</dbReference>
<organism evidence="3">
    <name type="scientific">hydrothermal vent metagenome</name>
    <dbReference type="NCBI Taxonomy" id="652676"/>
    <lineage>
        <taxon>unclassified sequences</taxon>
        <taxon>metagenomes</taxon>
        <taxon>ecological metagenomes</taxon>
    </lineage>
</organism>
<dbReference type="SUPFAM" id="SSF56349">
    <property type="entry name" value="DNA breaking-rejoining enzymes"/>
    <property type="match status" value="1"/>
</dbReference>
<dbReference type="GO" id="GO:0015074">
    <property type="term" value="P:DNA integration"/>
    <property type="evidence" value="ECO:0007669"/>
    <property type="project" value="InterPro"/>
</dbReference>
<name>A0A3B0VN90_9ZZZZ</name>
<dbReference type="Pfam" id="PF00589">
    <property type="entry name" value="Phage_integrase"/>
    <property type="match status" value="1"/>
</dbReference>
<dbReference type="InterPro" id="IPR013762">
    <property type="entry name" value="Integrase-like_cat_sf"/>
</dbReference>
<proteinExistence type="predicted"/>
<evidence type="ECO:0000256" key="1">
    <source>
        <dbReference type="ARBA" id="ARBA00023172"/>
    </source>
</evidence>
<protein>
    <submittedName>
        <fullName evidence="3">Integron integrase</fullName>
    </submittedName>
</protein>
<feature type="domain" description="Tyr recombinase" evidence="2">
    <location>
        <begin position="1"/>
        <end position="119"/>
    </location>
</feature>
<evidence type="ECO:0000313" key="3">
    <source>
        <dbReference type="EMBL" id="VAW41960.1"/>
    </source>
</evidence>
<dbReference type="Gene3D" id="1.10.443.10">
    <property type="entry name" value="Intergrase catalytic core"/>
    <property type="match status" value="1"/>
</dbReference>
<feature type="non-terminal residue" evidence="3">
    <location>
        <position position="1"/>
    </location>
</feature>
<reference evidence="3" key="1">
    <citation type="submission" date="2018-06" db="EMBL/GenBank/DDBJ databases">
        <authorList>
            <person name="Zhirakovskaya E."/>
        </authorList>
    </citation>
    <scope>NUCLEOTIDE SEQUENCE</scope>
</reference>
<gene>
    <name evidence="3" type="ORF">MNBD_DELTA03-1074</name>
</gene>
<dbReference type="InterPro" id="IPR011010">
    <property type="entry name" value="DNA_brk_join_enz"/>
</dbReference>
<dbReference type="AlphaFoldDB" id="A0A3B0VN90"/>
<evidence type="ECO:0000259" key="2">
    <source>
        <dbReference type="PROSITE" id="PS51898"/>
    </source>
</evidence>
<dbReference type="GO" id="GO:0006310">
    <property type="term" value="P:DNA recombination"/>
    <property type="evidence" value="ECO:0007669"/>
    <property type="project" value="UniProtKB-KW"/>
</dbReference>
<dbReference type="InterPro" id="IPR002104">
    <property type="entry name" value="Integrase_catalytic"/>
</dbReference>
<dbReference type="PANTHER" id="PTHR30349:SF64">
    <property type="entry name" value="PROPHAGE INTEGRASE INTD-RELATED"/>
    <property type="match status" value="1"/>
</dbReference>